<sequence>MFHPGLNKVPLVSLLPSGSSDYALVRLCGSSRFDQGNLSLVKLSLNN</sequence>
<evidence type="ECO:0000313" key="2">
    <source>
        <dbReference type="Proteomes" id="UP000607653"/>
    </source>
</evidence>
<keyword evidence="2" id="KW-1185">Reference proteome</keyword>
<dbReference type="AlphaFoldDB" id="A0A822ZR58"/>
<accession>A0A822ZR58</accession>
<comment type="caution">
    <text evidence="1">The sequence shown here is derived from an EMBL/GenBank/DDBJ whole genome shotgun (WGS) entry which is preliminary data.</text>
</comment>
<proteinExistence type="predicted"/>
<organism evidence="1 2">
    <name type="scientific">Nelumbo nucifera</name>
    <name type="common">Sacred lotus</name>
    <dbReference type="NCBI Taxonomy" id="4432"/>
    <lineage>
        <taxon>Eukaryota</taxon>
        <taxon>Viridiplantae</taxon>
        <taxon>Streptophyta</taxon>
        <taxon>Embryophyta</taxon>
        <taxon>Tracheophyta</taxon>
        <taxon>Spermatophyta</taxon>
        <taxon>Magnoliopsida</taxon>
        <taxon>Proteales</taxon>
        <taxon>Nelumbonaceae</taxon>
        <taxon>Nelumbo</taxon>
    </lineage>
</organism>
<dbReference type="Proteomes" id="UP000607653">
    <property type="component" value="Unassembled WGS sequence"/>
</dbReference>
<gene>
    <name evidence="1" type="ORF">HUJ06_016917</name>
</gene>
<protein>
    <submittedName>
        <fullName evidence="1">Uncharacterized protein</fullName>
    </submittedName>
</protein>
<evidence type="ECO:0000313" key="1">
    <source>
        <dbReference type="EMBL" id="DAD46980.1"/>
    </source>
</evidence>
<name>A0A822ZR58_NELNU</name>
<dbReference type="EMBL" id="DUZY01000008">
    <property type="protein sequence ID" value="DAD46980.1"/>
    <property type="molecule type" value="Genomic_DNA"/>
</dbReference>
<reference evidence="1 2" key="1">
    <citation type="journal article" date="2020" name="Mol. Biol. Evol.">
        <title>Distinct Expression and Methylation Patterns for Genes with Different Fates following a Single Whole-Genome Duplication in Flowering Plants.</title>
        <authorList>
            <person name="Shi T."/>
            <person name="Rahmani R.S."/>
            <person name="Gugger P.F."/>
            <person name="Wang M."/>
            <person name="Li H."/>
            <person name="Zhang Y."/>
            <person name="Li Z."/>
            <person name="Wang Q."/>
            <person name="Van de Peer Y."/>
            <person name="Marchal K."/>
            <person name="Chen J."/>
        </authorList>
    </citation>
    <scope>NUCLEOTIDE SEQUENCE [LARGE SCALE GENOMIC DNA]</scope>
    <source>
        <tissue evidence="1">Leaf</tissue>
    </source>
</reference>